<reference evidence="3" key="1">
    <citation type="submission" date="2021-02" db="EMBL/GenBank/DDBJ databases">
        <authorList>
            <person name="Nowell W R."/>
        </authorList>
    </citation>
    <scope>NUCLEOTIDE SEQUENCE</scope>
</reference>
<evidence type="ECO:0000256" key="2">
    <source>
        <dbReference type="SAM" id="Phobius"/>
    </source>
</evidence>
<gene>
    <name evidence="3" type="ORF">TSG867_LOCUS22500</name>
</gene>
<keyword evidence="2" id="KW-0812">Transmembrane</keyword>
<keyword evidence="2" id="KW-0472">Membrane</keyword>
<comment type="caution">
    <text evidence="3">The sequence shown here is derived from an EMBL/GenBank/DDBJ whole genome shotgun (WGS) entry which is preliminary data.</text>
</comment>
<feature type="compositionally biased region" description="Basic residues" evidence="1">
    <location>
        <begin position="122"/>
        <end position="164"/>
    </location>
</feature>
<feature type="transmembrane region" description="Helical" evidence="2">
    <location>
        <begin position="66"/>
        <end position="89"/>
    </location>
</feature>
<feature type="compositionally biased region" description="Low complexity" evidence="1">
    <location>
        <begin position="165"/>
        <end position="174"/>
    </location>
</feature>
<feature type="region of interest" description="Disordered" evidence="1">
    <location>
        <begin position="114"/>
        <end position="182"/>
    </location>
</feature>
<proteinExistence type="predicted"/>
<organism evidence="3 4">
    <name type="scientific">Rotaria socialis</name>
    <dbReference type="NCBI Taxonomy" id="392032"/>
    <lineage>
        <taxon>Eukaryota</taxon>
        <taxon>Metazoa</taxon>
        <taxon>Spiralia</taxon>
        <taxon>Gnathifera</taxon>
        <taxon>Rotifera</taxon>
        <taxon>Eurotatoria</taxon>
        <taxon>Bdelloidea</taxon>
        <taxon>Philodinida</taxon>
        <taxon>Philodinidae</taxon>
        <taxon>Rotaria</taxon>
    </lineage>
</organism>
<evidence type="ECO:0000313" key="4">
    <source>
        <dbReference type="Proteomes" id="UP000663862"/>
    </source>
</evidence>
<evidence type="ECO:0000256" key="1">
    <source>
        <dbReference type="SAM" id="MobiDB-lite"/>
    </source>
</evidence>
<sequence length="182" mass="21454">MNKTEYSEKRKSFLQRQYSLERKGKPSDHDYDSPDLVNDRTSVHSKVLKWFRRAGANICSPNCNSLLIGMIIGSLVVGIALAATLALLLTSGSAYTAVFCEYIFIQSLRVQPPPCRQQQHQHPQHQHPQHQHPQHQHPQHQHPQHQHPQHQHPRHQHQQQRRQRQQQQRQQQQRTVRQSFHC</sequence>
<dbReference type="AlphaFoldDB" id="A0A820WN30"/>
<protein>
    <submittedName>
        <fullName evidence="3">Uncharacterized protein</fullName>
    </submittedName>
</protein>
<evidence type="ECO:0000313" key="3">
    <source>
        <dbReference type="EMBL" id="CAF4519938.1"/>
    </source>
</evidence>
<accession>A0A820WN30</accession>
<name>A0A820WN30_9BILA</name>
<dbReference type="EMBL" id="CAJOBQ010001840">
    <property type="protein sequence ID" value="CAF4519938.1"/>
    <property type="molecule type" value="Genomic_DNA"/>
</dbReference>
<keyword evidence="2" id="KW-1133">Transmembrane helix</keyword>
<dbReference type="Proteomes" id="UP000663862">
    <property type="component" value="Unassembled WGS sequence"/>
</dbReference>